<dbReference type="InterPro" id="IPR027417">
    <property type="entry name" value="P-loop_NTPase"/>
</dbReference>
<comment type="subunit">
    <text evidence="8">Associates with the 50S ribosomal subunit.</text>
</comment>
<feature type="binding site" evidence="8">
    <location>
        <begin position="16"/>
        <end position="23"/>
    </location>
    <ligand>
        <name>GTP</name>
        <dbReference type="ChEBI" id="CHEBI:37565"/>
        <label>1</label>
    </ligand>
</feature>
<evidence type="ECO:0000256" key="8">
    <source>
        <dbReference type="HAMAP-Rule" id="MF_00195"/>
    </source>
</evidence>
<keyword evidence="4 10" id="KW-0677">Repeat</keyword>
<evidence type="ECO:0000256" key="4">
    <source>
        <dbReference type="ARBA" id="ARBA00022737"/>
    </source>
</evidence>
<feature type="binding site" evidence="8">
    <location>
        <begin position="211"/>
        <end position="218"/>
    </location>
    <ligand>
        <name>GTP</name>
        <dbReference type="ChEBI" id="CHEBI:37565"/>
        <label>2</label>
    </ligand>
</feature>
<feature type="binding site" evidence="8">
    <location>
        <begin position="328"/>
        <end position="331"/>
    </location>
    <ligand>
        <name>GTP</name>
        <dbReference type="ChEBI" id="CHEBI:37565"/>
        <label>2</label>
    </ligand>
</feature>
<dbReference type="InterPro" id="IPR005225">
    <property type="entry name" value="Small_GTP-bd"/>
</dbReference>
<dbReference type="Gene3D" id="3.40.50.300">
    <property type="entry name" value="P-loop containing nucleotide triphosphate hydrolases"/>
    <property type="match status" value="2"/>
</dbReference>
<feature type="region of interest" description="Disordered" evidence="11">
    <location>
        <begin position="486"/>
        <end position="511"/>
    </location>
</feature>
<evidence type="ECO:0000256" key="11">
    <source>
        <dbReference type="SAM" id="MobiDB-lite"/>
    </source>
</evidence>
<feature type="binding site" evidence="8">
    <location>
        <begin position="127"/>
        <end position="130"/>
    </location>
    <ligand>
        <name>GTP</name>
        <dbReference type="ChEBI" id="CHEBI:37565"/>
        <label>1</label>
    </ligand>
</feature>
<feature type="compositionally biased region" description="Acidic residues" evidence="11">
    <location>
        <begin position="177"/>
        <end position="190"/>
    </location>
</feature>
<keyword evidence="14" id="KW-1185">Reference proteome</keyword>
<dbReference type="Pfam" id="PF14714">
    <property type="entry name" value="KH_dom-like"/>
    <property type="match status" value="1"/>
</dbReference>
<dbReference type="EMBL" id="LSZP01000004">
    <property type="protein sequence ID" value="KXU37807.1"/>
    <property type="molecule type" value="Genomic_DNA"/>
</dbReference>
<sequence length="532" mass="58913">MSSHARTQNRIVAIVGRPNVGKSRLFNRLARRRISIVHDEAGITRDVISTEIEEGRYTLLDTSGLGLTGSDTPQRITAAAEQQVDFAIDTAGLILFVIDGLSGTTALDEQIARKLRRAKAKVRLVVNKADFDEARVDLAEAYRFGLGEPISVSAEHGHGEGRLREAILDALGPAPEPDGEADDAGVENAEEAAPQPYKSREKRPLRLCFLGRPNVGKSSLSNRLLASERLIVSDMPGTTRDAVELPFTFTGRNGRSYPFSLIDTAGIKAATKLAAPVEYFSRLRSLDAIQRADVVFLVLDALEGVTQQDKAIAGEAVKERKPIVVVVNKWDLVHAAFEKPEGLKGFASERDYREKYERAVFERLFFTPGAPLIFASAHSELALDRMMNAAVKLDRTLEKKLPTGRLNRLLAELTERTPPPVVGSRRFRIYYATQTGRRPFRIRIFCNREDRLPESYRRYLESGVIREFKLEGCPVYFDLVGKEKHTPGASYTSRKNSAGTEAHSPTPAKWRSAEAAELGADNFGGDYTTLED</sequence>
<dbReference type="HAMAP" id="MF_00195">
    <property type="entry name" value="GTPase_Der"/>
    <property type="match status" value="1"/>
</dbReference>
<evidence type="ECO:0000256" key="2">
    <source>
        <dbReference type="ARBA" id="ARBA00020953"/>
    </source>
</evidence>
<dbReference type="STRING" id="1548208.AXK12_01190"/>
<dbReference type="Proteomes" id="UP000071392">
    <property type="component" value="Unassembled WGS sequence"/>
</dbReference>
<feature type="binding site" evidence="8">
    <location>
        <begin position="263"/>
        <end position="267"/>
    </location>
    <ligand>
        <name>GTP</name>
        <dbReference type="ChEBI" id="CHEBI:37565"/>
        <label>2</label>
    </ligand>
</feature>
<dbReference type="InterPro" id="IPR006073">
    <property type="entry name" value="GTP-bd"/>
</dbReference>
<feature type="compositionally biased region" description="Polar residues" evidence="11">
    <location>
        <begin position="489"/>
        <end position="499"/>
    </location>
</feature>
<dbReference type="OrthoDB" id="9805918at2"/>
<dbReference type="InterPro" id="IPR032859">
    <property type="entry name" value="KH_dom-like"/>
</dbReference>
<dbReference type="GO" id="GO:0042254">
    <property type="term" value="P:ribosome biogenesis"/>
    <property type="evidence" value="ECO:0007669"/>
    <property type="project" value="UniProtKB-KW"/>
</dbReference>
<dbReference type="CDD" id="cd01894">
    <property type="entry name" value="EngA1"/>
    <property type="match status" value="1"/>
</dbReference>
<evidence type="ECO:0000256" key="1">
    <source>
        <dbReference type="ARBA" id="ARBA00008279"/>
    </source>
</evidence>
<evidence type="ECO:0000256" key="5">
    <source>
        <dbReference type="ARBA" id="ARBA00022741"/>
    </source>
</evidence>
<dbReference type="RefSeq" id="WP_068710833.1">
    <property type="nucleotide sequence ID" value="NZ_LSZP01000004.1"/>
</dbReference>
<dbReference type="InterPro" id="IPR031166">
    <property type="entry name" value="G_ENGA"/>
</dbReference>
<evidence type="ECO:0000313" key="14">
    <source>
        <dbReference type="Proteomes" id="UP000071392"/>
    </source>
</evidence>
<evidence type="ECO:0000313" key="13">
    <source>
        <dbReference type="EMBL" id="KXU37807.1"/>
    </source>
</evidence>
<dbReference type="InterPro" id="IPR015946">
    <property type="entry name" value="KH_dom-like_a/b"/>
</dbReference>
<dbReference type="PANTHER" id="PTHR43834">
    <property type="entry name" value="GTPASE DER"/>
    <property type="match status" value="1"/>
</dbReference>
<feature type="binding site" evidence="8">
    <location>
        <begin position="61"/>
        <end position="65"/>
    </location>
    <ligand>
        <name>GTP</name>
        <dbReference type="ChEBI" id="CHEBI:37565"/>
        <label>1</label>
    </ligand>
</feature>
<organism evidence="13 14">
    <name type="scientific">Cephaloticoccus capnophilus</name>
    <dbReference type="NCBI Taxonomy" id="1548208"/>
    <lineage>
        <taxon>Bacteria</taxon>
        <taxon>Pseudomonadati</taxon>
        <taxon>Verrucomicrobiota</taxon>
        <taxon>Opitutia</taxon>
        <taxon>Opitutales</taxon>
        <taxon>Opitutaceae</taxon>
        <taxon>Cephaloticoccus</taxon>
    </lineage>
</organism>
<dbReference type="PROSITE" id="PS51712">
    <property type="entry name" value="G_ENGA"/>
    <property type="match status" value="1"/>
</dbReference>
<dbReference type="NCBIfam" id="TIGR03594">
    <property type="entry name" value="GTPase_EngA"/>
    <property type="match status" value="1"/>
</dbReference>
<protein>
    <recommendedName>
        <fullName evidence="2 8">GTPase Der</fullName>
    </recommendedName>
    <alternativeName>
        <fullName evidence="7 8">GTP-binding protein EngA</fullName>
    </alternativeName>
</protein>
<dbReference type="Gene3D" id="3.30.300.20">
    <property type="match status" value="1"/>
</dbReference>
<dbReference type="CDD" id="cd01895">
    <property type="entry name" value="EngA2"/>
    <property type="match status" value="1"/>
</dbReference>
<dbReference type="PRINTS" id="PR00326">
    <property type="entry name" value="GTP1OBG"/>
</dbReference>
<comment type="function">
    <text evidence="8 10">GTPase that plays an essential role in the late steps of ribosome biogenesis.</text>
</comment>
<evidence type="ECO:0000256" key="10">
    <source>
        <dbReference type="RuleBase" id="RU004481"/>
    </source>
</evidence>
<name>A0A139STA5_9BACT</name>
<dbReference type="Pfam" id="PF01926">
    <property type="entry name" value="MMR_HSR1"/>
    <property type="match status" value="2"/>
</dbReference>
<dbReference type="SUPFAM" id="SSF52540">
    <property type="entry name" value="P-loop containing nucleoside triphosphate hydrolases"/>
    <property type="match status" value="2"/>
</dbReference>
<accession>A0A139STA5</accession>
<gene>
    <name evidence="8" type="primary">der</name>
    <name evidence="13" type="ORF">AXK12_01190</name>
</gene>
<comment type="caution">
    <text evidence="13">The sequence shown here is derived from an EMBL/GenBank/DDBJ whole genome shotgun (WGS) entry which is preliminary data.</text>
</comment>
<evidence type="ECO:0000259" key="12">
    <source>
        <dbReference type="PROSITE" id="PS51712"/>
    </source>
</evidence>
<keyword evidence="6 8" id="KW-0342">GTP-binding</keyword>
<feature type="domain" description="EngA-type G" evidence="12">
    <location>
        <begin position="205"/>
        <end position="398"/>
    </location>
</feature>
<evidence type="ECO:0000256" key="6">
    <source>
        <dbReference type="ARBA" id="ARBA00023134"/>
    </source>
</evidence>
<reference evidence="13 14" key="1">
    <citation type="submission" date="2016-02" db="EMBL/GenBank/DDBJ databases">
        <authorList>
            <person name="Wen L."/>
            <person name="He K."/>
            <person name="Yang H."/>
        </authorList>
    </citation>
    <scope>NUCLEOTIDE SEQUENCE [LARGE SCALE GENOMIC DNA]</scope>
    <source>
        <strain evidence="13 14">CV41</strain>
    </source>
</reference>
<dbReference type="PANTHER" id="PTHR43834:SF6">
    <property type="entry name" value="GTPASE DER"/>
    <property type="match status" value="1"/>
</dbReference>
<dbReference type="PIRSF" id="PIRSF006485">
    <property type="entry name" value="GTP-binding_EngA"/>
    <property type="match status" value="1"/>
</dbReference>
<keyword evidence="3 8" id="KW-0690">Ribosome biogenesis</keyword>
<proteinExistence type="inferred from homology"/>
<evidence type="ECO:0000256" key="9">
    <source>
        <dbReference type="PROSITE-ProRule" id="PRU01049"/>
    </source>
</evidence>
<dbReference type="AlphaFoldDB" id="A0A139STA5"/>
<dbReference type="GO" id="GO:0005525">
    <property type="term" value="F:GTP binding"/>
    <property type="evidence" value="ECO:0007669"/>
    <property type="project" value="UniProtKB-UniRule"/>
</dbReference>
<evidence type="ECO:0000256" key="7">
    <source>
        <dbReference type="ARBA" id="ARBA00032345"/>
    </source>
</evidence>
<dbReference type="InterPro" id="IPR016484">
    <property type="entry name" value="GTPase_Der"/>
</dbReference>
<feature type="region of interest" description="Disordered" evidence="11">
    <location>
        <begin position="172"/>
        <end position="199"/>
    </location>
</feature>
<evidence type="ECO:0000256" key="3">
    <source>
        <dbReference type="ARBA" id="ARBA00022517"/>
    </source>
</evidence>
<comment type="similarity">
    <text evidence="1 8 9 10">Belongs to the TRAFAC class TrmE-Era-EngA-EngB-Septin-like GTPase superfamily. EngA (Der) GTPase family.</text>
</comment>
<keyword evidence="5 8" id="KW-0547">Nucleotide-binding</keyword>
<dbReference type="NCBIfam" id="TIGR00231">
    <property type="entry name" value="small_GTP"/>
    <property type="match status" value="2"/>
</dbReference>